<dbReference type="InterPro" id="IPR018674">
    <property type="entry name" value="DUF2142_membrane"/>
</dbReference>
<accession>A0A934NRN6</accession>
<reference evidence="3" key="1">
    <citation type="submission" date="2020-12" db="EMBL/GenBank/DDBJ databases">
        <title>Antrihabitans popcorni sp. nov. and Antrihabitans auranticaus sp. nov., isolated from a larva cave.</title>
        <authorList>
            <person name="Lee S.D."/>
            <person name="Kim I.S."/>
        </authorList>
    </citation>
    <scope>NUCLEOTIDE SEQUENCE</scope>
    <source>
        <strain evidence="3">YC3-6</strain>
    </source>
</reference>
<dbReference type="Pfam" id="PF09913">
    <property type="entry name" value="DUF2142"/>
    <property type="match status" value="1"/>
</dbReference>
<feature type="transmembrane region" description="Helical" evidence="2">
    <location>
        <begin position="272"/>
        <end position="298"/>
    </location>
</feature>
<keyword evidence="4" id="KW-1185">Reference proteome</keyword>
<dbReference type="EMBL" id="JAEMNV010000004">
    <property type="protein sequence ID" value="MBJ8339980.1"/>
    <property type="molecule type" value="Genomic_DNA"/>
</dbReference>
<keyword evidence="2" id="KW-0812">Transmembrane</keyword>
<feature type="transmembrane region" description="Helical" evidence="2">
    <location>
        <begin position="389"/>
        <end position="413"/>
    </location>
</feature>
<comment type="caution">
    <text evidence="3">The sequence shown here is derived from an EMBL/GenBank/DDBJ whole genome shotgun (WGS) entry which is preliminary data.</text>
</comment>
<evidence type="ECO:0000256" key="2">
    <source>
        <dbReference type="SAM" id="Phobius"/>
    </source>
</evidence>
<feature type="transmembrane region" description="Helical" evidence="2">
    <location>
        <begin position="425"/>
        <end position="446"/>
    </location>
</feature>
<keyword evidence="2" id="KW-1133">Transmembrane helix</keyword>
<feature type="region of interest" description="Disordered" evidence="1">
    <location>
        <begin position="1"/>
        <end position="39"/>
    </location>
</feature>
<dbReference type="Proteomes" id="UP000655868">
    <property type="component" value="Unassembled WGS sequence"/>
</dbReference>
<evidence type="ECO:0000313" key="4">
    <source>
        <dbReference type="Proteomes" id="UP000655868"/>
    </source>
</evidence>
<feature type="transmembrane region" description="Helical" evidence="2">
    <location>
        <begin position="220"/>
        <end position="237"/>
    </location>
</feature>
<feature type="transmembrane region" description="Helical" evidence="2">
    <location>
        <begin position="48"/>
        <end position="69"/>
    </location>
</feature>
<sequence>MTARDGPPGLPALFGRVGRSAAVTTAPPEQDSGQESKFDRASSTIERFGTASVVFAILAAIFGVTFAVVTPPFWGHDEITQFGRAYQVAHGGILPQEIEDSRGVAYGGDVPKSIDDLMGYALRDYTDNPAEPGPMVFEPGRYSDLESAAISDEQKTIWFTNTAAYSPVPYIPAAVGIWTAEVFDADVGTTILLTRLAGLVAYLLIVAFALRALRERRVQWLAFTVALLPIAVFQAGTVTADTLTNALAMLVSVLIVKALFVGDNLSKVERAALLLSVLTLPLCKPTYILLAMLVVVVPPERLGLAGRLRWLPWGFAAVGGVMFLIWTKISAPTTEGMGRMRPEKQWYSVVPSEQLKGILSDPIHFASVFGQSVMRRDHEWFAEFFGELGFAYINVPATTIVACLLAIVISLGVAERMVATQRRTVLVLLALLATVAMIYVTLYLSFTPVGYFIIDGVQGRYFVPLAVIGFAVALRWFRLRLTDESGGLSMRGPAIAVIAATVVSLAAAVTRYYTFVWG</sequence>
<evidence type="ECO:0000256" key="1">
    <source>
        <dbReference type="SAM" id="MobiDB-lite"/>
    </source>
</evidence>
<dbReference type="AlphaFoldDB" id="A0A934NRN6"/>
<feature type="transmembrane region" description="Helical" evidence="2">
    <location>
        <begin position="310"/>
        <end position="326"/>
    </location>
</feature>
<proteinExistence type="predicted"/>
<protein>
    <submittedName>
        <fullName evidence="3">DUF2142 domain-containing protein</fullName>
    </submittedName>
</protein>
<feature type="transmembrane region" description="Helical" evidence="2">
    <location>
        <begin position="192"/>
        <end position="213"/>
    </location>
</feature>
<feature type="transmembrane region" description="Helical" evidence="2">
    <location>
        <begin position="493"/>
        <end position="513"/>
    </location>
</feature>
<keyword evidence="2" id="KW-0472">Membrane</keyword>
<organism evidence="3 4">
    <name type="scientific">Antrihabitans stalagmiti</name>
    <dbReference type="NCBI Taxonomy" id="2799499"/>
    <lineage>
        <taxon>Bacteria</taxon>
        <taxon>Bacillati</taxon>
        <taxon>Actinomycetota</taxon>
        <taxon>Actinomycetes</taxon>
        <taxon>Mycobacteriales</taxon>
        <taxon>Nocardiaceae</taxon>
        <taxon>Antrihabitans</taxon>
    </lineage>
</organism>
<evidence type="ECO:0000313" key="3">
    <source>
        <dbReference type="EMBL" id="MBJ8339980.1"/>
    </source>
</evidence>
<feature type="transmembrane region" description="Helical" evidence="2">
    <location>
        <begin position="461"/>
        <end position="481"/>
    </location>
</feature>
<name>A0A934NRN6_9NOCA</name>
<gene>
    <name evidence="3" type="ORF">JGU71_13870</name>
</gene>